<evidence type="ECO:0000256" key="4">
    <source>
        <dbReference type="ARBA" id="ARBA00022692"/>
    </source>
</evidence>
<evidence type="ECO:0000256" key="9">
    <source>
        <dbReference type="HAMAP-Rule" id="MF_00236"/>
    </source>
</evidence>
<keyword evidence="4 9" id="KW-0812">Transmembrane</keyword>
<proteinExistence type="inferred from homology"/>
<evidence type="ECO:0000256" key="1">
    <source>
        <dbReference type="ARBA" id="ARBA00004162"/>
    </source>
</evidence>
<evidence type="ECO:0000256" key="6">
    <source>
        <dbReference type="ARBA" id="ARBA00022989"/>
    </source>
</evidence>
<dbReference type="AlphaFoldDB" id="A0A4R7J7C9"/>
<organism evidence="11 12">
    <name type="scientific">Naumannella halotolerans</name>
    <dbReference type="NCBI Taxonomy" id="993414"/>
    <lineage>
        <taxon>Bacteria</taxon>
        <taxon>Bacillati</taxon>
        <taxon>Actinomycetota</taxon>
        <taxon>Actinomycetes</taxon>
        <taxon>Propionibacteriales</taxon>
        <taxon>Propionibacteriaceae</taxon>
        <taxon>Naumannella</taxon>
    </lineage>
</organism>
<keyword evidence="5 9" id="KW-0653">Protein transport</keyword>
<dbReference type="Proteomes" id="UP000295371">
    <property type="component" value="Unassembled WGS sequence"/>
</dbReference>
<dbReference type="InterPro" id="IPR003369">
    <property type="entry name" value="TatA/B/E"/>
</dbReference>
<dbReference type="RefSeq" id="WP_133753686.1">
    <property type="nucleotide sequence ID" value="NZ_SOAW01000001.1"/>
</dbReference>
<keyword evidence="3 9" id="KW-1003">Cell membrane</keyword>
<comment type="subunit">
    <text evidence="9">The Tat system comprises two distinct complexes: a TatABC complex, containing multiple copies of TatA, TatB and TatC subunits, and a separate TatA complex, containing only TatA subunits. Substrates initially bind to the TatABC complex, which probably triggers association of the separate TatA complex to form the active translocon.</text>
</comment>
<protein>
    <recommendedName>
        <fullName evidence="9">Sec-independent protein translocase protein TatA</fullName>
    </recommendedName>
</protein>
<keyword evidence="8 9" id="KW-0472">Membrane</keyword>
<evidence type="ECO:0000256" key="8">
    <source>
        <dbReference type="ARBA" id="ARBA00023136"/>
    </source>
</evidence>
<dbReference type="Pfam" id="PF02416">
    <property type="entry name" value="TatA_B_E"/>
    <property type="match status" value="1"/>
</dbReference>
<evidence type="ECO:0000256" key="5">
    <source>
        <dbReference type="ARBA" id="ARBA00022927"/>
    </source>
</evidence>
<evidence type="ECO:0000256" key="3">
    <source>
        <dbReference type="ARBA" id="ARBA00022475"/>
    </source>
</evidence>
<comment type="similarity">
    <text evidence="9">Belongs to the TatA/E family.</text>
</comment>
<accession>A0A4R7J7C9</accession>
<evidence type="ECO:0000256" key="2">
    <source>
        <dbReference type="ARBA" id="ARBA00022448"/>
    </source>
</evidence>
<sequence>MAPLIGTPSVWTLLIILALALLLFGGTRLAGLGKSTGKAIREFKEETRGLGNEGSGQTVSAPVEPGRTTEAGPVDAELVDPPKNPNNDR</sequence>
<dbReference type="PANTHER" id="PTHR42982:SF1">
    <property type="entry name" value="SEC-INDEPENDENT PROTEIN TRANSLOCASE PROTEIN TATA"/>
    <property type="match status" value="1"/>
</dbReference>
<keyword evidence="2 9" id="KW-0813">Transport</keyword>
<dbReference type="GO" id="GO:0043953">
    <property type="term" value="P:protein transport by the Tat complex"/>
    <property type="evidence" value="ECO:0007669"/>
    <property type="project" value="UniProtKB-UniRule"/>
</dbReference>
<dbReference type="EMBL" id="SOAW01000001">
    <property type="protein sequence ID" value="TDT33125.1"/>
    <property type="molecule type" value="Genomic_DNA"/>
</dbReference>
<comment type="subcellular location">
    <subcellularLocation>
        <location evidence="1 9">Cell membrane</location>
        <topology evidence="1 9">Single-pass membrane protein</topology>
    </subcellularLocation>
</comment>
<keyword evidence="7 9" id="KW-0811">Translocation</keyword>
<comment type="function">
    <text evidence="9">Part of the twin-arginine translocation (Tat) system that transports large folded proteins containing a characteristic twin-arginine motif in their signal peptide across membranes. TatA could form the protein-conducting channel of the Tat system.</text>
</comment>
<gene>
    <name evidence="9" type="primary">tatA</name>
    <name evidence="11" type="ORF">CLV29_0726</name>
</gene>
<dbReference type="PANTHER" id="PTHR42982">
    <property type="entry name" value="SEC-INDEPENDENT PROTEIN TRANSLOCASE PROTEIN TATA"/>
    <property type="match status" value="1"/>
</dbReference>
<comment type="caution">
    <text evidence="11">The sequence shown here is derived from an EMBL/GenBank/DDBJ whole genome shotgun (WGS) entry which is preliminary data.</text>
</comment>
<feature type="region of interest" description="Disordered" evidence="10">
    <location>
        <begin position="43"/>
        <end position="89"/>
    </location>
</feature>
<keyword evidence="6 9" id="KW-1133">Transmembrane helix</keyword>
<evidence type="ECO:0000256" key="7">
    <source>
        <dbReference type="ARBA" id="ARBA00023010"/>
    </source>
</evidence>
<dbReference type="HAMAP" id="MF_00236">
    <property type="entry name" value="TatA_E"/>
    <property type="match status" value="1"/>
</dbReference>
<keyword evidence="12" id="KW-1185">Reference proteome</keyword>
<dbReference type="GO" id="GO:0033281">
    <property type="term" value="C:TAT protein transport complex"/>
    <property type="evidence" value="ECO:0007669"/>
    <property type="project" value="UniProtKB-UniRule"/>
</dbReference>
<reference evidence="11 12" key="1">
    <citation type="submission" date="2019-03" db="EMBL/GenBank/DDBJ databases">
        <title>Genomic Encyclopedia of Archaeal and Bacterial Type Strains, Phase II (KMG-II): from individual species to whole genera.</title>
        <authorList>
            <person name="Goeker M."/>
        </authorList>
    </citation>
    <scope>NUCLEOTIDE SEQUENCE [LARGE SCALE GENOMIC DNA]</scope>
    <source>
        <strain evidence="11 12">DSM 24323</strain>
    </source>
</reference>
<name>A0A4R7J7C9_9ACTN</name>
<dbReference type="InterPro" id="IPR006312">
    <property type="entry name" value="TatA/E"/>
</dbReference>
<evidence type="ECO:0000256" key="10">
    <source>
        <dbReference type="SAM" id="MobiDB-lite"/>
    </source>
</evidence>
<evidence type="ECO:0000313" key="11">
    <source>
        <dbReference type="EMBL" id="TDT33125.1"/>
    </source>
</evidence>
<dbReference type="OrthoDB" id="3733670at2"/>
<evidence type="ECO:0000313" key="12">
    <source>
        <dbReference type="Proteomes" id="UP000295371"/>
    </source>
</evidence>
<dbReference type="Gene3D" id="1.20.5.3310">
    <property type="match status" value="1"/>
</dbReference>
<dbReference type="GO" id="GO:0008320">
    <property type="term" value="F:protein transmembrane transporter activity"/>
    <property type="evidence" value="ECO:0007669"/>
    <property type="project" value="UniProtKB-UniRule"/>
</dbReference>